<dbReference type="InterPro" id="IPR050639">
    <property type="entry name" value="SSR_resolvase"/>
</dbReference>
<feature type="active site" description="O-(5'-phospho-DNA)-serine intermediate" evidence="4 5">
    <location>
        <position position="10"/>
    </location>
</feature>
<evidence type="ECO:0000313" key="8">
    <source>
        <dbReference type="EMBL" id="SDG50131.1"/>
    </source>
</evidence>
<dbReference type="SUPFAM" id="SSF53041">
    <property type="entry name" value="Resolvase-like"/>
    <property type="match status" value="1"/>
</dbReference>
<proteinExistence type="predicted"/>
<keyword evidence="3" id="KW-0233">DNA recombination</keyword>
<dbReference type="Gene3D" id="3.40.50.1390">
    <property type="entry name" value="Resolvase, N-terminal catalytic domain"/>
    <property type="match status" value="1"/>
</dbReference>
<evidence type="ECO:0000256" key="5">
    <source>
        <dbReference type="PROSITE-ProRule" id="PRU10137"/>
    </source>
</evidence>
<dbReference type="PROSITE" id="PS00398">
    <property type="entry name" value="RECOMBINASES_2"/>
    <property type="match status" value="1"/>
</dbReference>
<feature type="domain" description="Resolvase/invertase-type recombinase catalytic" evidence="7">
    <location>
        <begin position="2"/>
        <end position="137"/>
    </location>
</feature>
<dbReference type="OrthoDB" id="9786476at2"/>
<dbReference type="Proteomes" id="UP000317951">
    <property type="component" value="Unassembled WGS sequence"/>
</dbReference>
<protein>
    <submittedName>
        <fullName evidence="9">Serine recombinase</fullName>
    </submittedName>
    <submittedName>
        <fullName evidence="8">Site-specific DNA recombinase</fullName>
    </submittedName>
</protein>
<feature type="region of interest" description="Disordered" evidence="6">
    <location>
        <begin position="124"/>
        <end position="144"/>
    </location>
</feature>
<dbReference type="GO" id="GO:0015074">
    <property type="term" value="P:DNA integration"/>
    <property type="evidence" value="ECO:0007669"/>
    <property type="project" value="UniProtKB-KW"/>
</dbReference>
<reference evidence="8 10" key="1">
    <citation type="submission" date="2016-10" db="EMBL/GenBank/DDBJ databases">
        <authorList>
            <person name="Varghese N."/>
            <person name="Submissions S."/>
        </authorList>
    </citation>
    <scope>NUCLEOTIDE SEQUENCE [LARGE SCALE GENOMIC DNA]</scope>
    <source>
        <strain evidence="8 10">DSM 17835</strain>
    </source>
</reference>
<keyword evidence="10" id="KW-1185">Reference proteome</keyword>
<evidence type="ECO:0000313" key="11">
    <source>
        <dbReference type="Proteomes" id="UP000317951"/>
    </source>
</evidence>
<evidence type="ECO:0000256" key="1">
    <source>
        <dbReference type="ARBA" id="ARBA00022908"/>
    </source>
</evidence>
<dbReference type="GeneID" id="78557554"/>
<evidence type="ECO:0000256" key="2">
    <source>
        <dbReference type="ARBA" id="ARBA00023125"/>
    </source>
</evidence>
<dbReference type="InterPro" id="IPR036162">
    <property type="entry name" value="Resolvase-like_N_sf"/>
</dbReference>
<dbReference type="PROSITE" id="PS51736">
    <property type="entry name" value="RECOMBINASES_3"/>
    <property type="match status" value="1"/>
</dbReference>
<dbReference type="InterPro" id="IPR006118">
    <property type="entry name" value="Recombinase_CS"/>
</dbReference>
<gene>
    <name evidence="9" type="ORF">FIV36_25155</name>
    <name evidence="8" type="ORF">SAMN05216591_6277</name>
</gene>
<dbReference type="GO" id="GO:0000150">
    <property type="term" value="F:DNA strand exchange activity"/>
    <property type="evidence" value="ECO:0007669"/>
    <property type="project" value="InterPro"/>
</dbReference>
<dbReference type="Proteomes" id="UP000182858">
    <property type="component" value="Chromosome I"/>
</dbReference>
<dbReference type="PANTHER" id="PTHR30461">
    <property type="entry name" value="DNA-INVERTASE FROM LAMBDOID PROPHAGE"/>
    <property type="match status" value="1"/>
</dbReference>
<keyword evidence="1" id="KW-0229">DNA integration</keyword>
<keyword evidence="2" id="KW-0238">DNA-binding</keyword>
<organism evidence="9 11">
    <name type="scientific">Pseudomonas extremaustralis</name>
    <dbReference type="NCBI Taxonomy" id="359110"/>
    <lineage>
        <taxon>Bacteria</taxon>
        <taxon>Pseudomonadati</taxon>
        <taxon>Pseudomonadota</taxon>
        <taxon>Gammaproteobacteria</taxon>
        <taxon>Pseudomonadales</taxon>
        <taxon>Pseudomonadaceae</taxon>
        <taxon>Pseudomonas</taxon>
    </lineage>
</organism>
<evidence type="ECO:0000313" key="10">
    <source>
        <dbReference type="Proteomes" id="UP000182858"/>
    </source>
</evidence>
<dbReference type="Pfam" id="PF00239">
    <property type="entry name" value="Resolvase"/>
    <property type="match status" value="1"/>
</dbReference>
<evidence type="ECO:0000259" key="7">
    <source>
        <dbReference type="PROSITE" id="PS51736"/>
    </source>
</evidence>
<name>A0A5C5Q6W0_9PSED</name>
<dbReference type="PANTHER" id="PTHR30461:SF25">
    <property type="entry name" value="RESOLVASE-RELATED"/>
    <property type="match status" value="1"/>
</dbReference>
<evidence type="ECO:0000313" key="9">
    <source>
        <dbReference type="EMBL" id="TWS01364.1"/>
    </source>
</evidence>
<dbReference type="RefSeq" id="WP_010566593.1">
    <property type="nucleotide sequence ID" value="NZ_LT629689.1"/>
</dbReference>
<accession>A0A5C5Q6W0</accession>
<evidence type="ECO:0000256" key="3">
    <source>
        <dbReference type="ARBA" id="ARBA00023172"/>
    </source>
</evidence>
<dbReference type="PROSITE" id="PS00397">
    <property type="entry name" value="RECOMBINASES_1"/>
    <property type="match status" value="1"/>
</dbReference>
<evidence type="ECO:0000256" key="6">
    <source>
        <dbReference type="SAM" id="MobiDB-lite"/>
    </source>
</evidence>
<dbReference type="GO" id="GO:0003677">
    <property type="term" value="F:DNA binding"/>
    <property type="evidence" value="ECO:0007669"/>
    <property type="project" value="UniProtKB-KW"/>
</dbReference>
<evidence type="ECO:0000256" key="4">
    <source>
        <dbReference type="PIRSR" id="PIRSR606118-50"/>
    </source>
</evidence>
<dbReference type="SMART" id="SM00857">
    <property type="entry name" value="Resolvase"/>
    <property type="match status" value="1"/>
</dbReference>
<reference evidence="9 11" key="2">
    <citation type="submission" date="2019-06" db="EMBL/GenBank/DDBJ databases">
        <title>Pseudomonas bimorpha sp. nov. isolated from bovine raw milk and skim milk concentrate.</title>
        <authorList>
            <person name="Hofmann K."/>
            <person name="Huptas C."/>
            <person name="Doll E."/>
            <person name="Scherer S."/>
            <person name="Wenning M."/>
        </authorList>
    </citation>
    <scope>NUCLEOTIDE SEQUENCE [LARGE SCALE GENOMIC DNA]</scope>
    <source>
        <strain evidence="9 11">DSM 17835</strain>
    </source>
</reference>
<dbReference type="AlphaFoldDB" id="A0A5C5Q6W0"/>
<sequence>MFIRAYLRASTEEQDAGRARASLEQFASDHNKVIASVYLENASGATADRPELPRLLKDARKGDVLLVESIDRLSRLPVDDWQKLKAAMDSKGDEFTGRMLGAINSMLVDMMAAIARKDYEQRRERQAQGIEKAKAAGKYQGRPIDNDMHKRVTELLRAGLGVRATARHANCSTTTVLRIRDRA</sequence>
<dbReference type="InterPro" id="IPR006119">
    <property type="entry name" value="Resolv_N"/>
</dbReference>
<feature type="compositionally biased region" description="Basic and acidic residues" evidence="6">
    <location>
        <begin position="124"/>
        <end position="134"/>
    </location>
</feature>
<dbReference type="EMBL" id="VFET01000028">
    <property type="protein sequence ID" value="TWS01364.1"/>
    <property type="molecule type" value="Genomic_DNA"/>
</dbReference>
<dbReference type="EMBL" id="LT629689">
    <property type="protein sequence ID" value="SDG50131.1"/>
    <property type="molecule type" value="Genomic_DNA"/>
</dbReference>